<dbReference type="AlphaFoldDB" id="A0AAC8Q498"/>
<name>A0AAC8Q498_9BACT</name>
<evidence type="ECO:0000313" key="1">
    <source>
        <dbReference type="EMBL" id="AKJ00830.1"/>
    </source>
</evidence>
<proteinExistence type="predicted"/>
<reference evidence="1 2" key="1">
    <citation type="submission" date="2015-05" db="EMBL/GenBank/DDBJ databases">
        <title>Genome assembly of Archangium gephyra DSM 2261.</title>
        <authorList>
            <person name="Sharma G."/>
            <person name="Subramanian S."/>
        </authorList>
    </citation>
    <scope>NUCLEOTIDE SEQUENCE [LARGE SCALE GENOMIC DNA]</scope>
    <source>
        <strain evidence="1 2">DSM 2261</strain>
    </source>
</reference>
<accession>A0AAC8Q498</accession>
<dbReference type="EMBL" id="CP011509">
    <property type="protein sequence ID" value="AKJ00830.1"/>
    <property type="molecule type" value="Genomic_DNA"/>
</dbReference>
<sequence>MRTTLHEPVSGRNPGALLAVRRGHEVAEPLLTTDTAMYRRG</sequence>
<protein>
    <submittedName>
        <fullName evidence="1">Uncharacterized protein</fullName>
    </submittedName>
</protein>
<organism evidence="1 2">
    <name type="scientific">Archangium gephyra</name>
    <dbReference type="NCBI Taxonomy" id="48"/>
    <lineage>
        <taxon>Bacteria</taxon>
        <taxon>Pseudomonadati</taxon>
        <taxon>Myxococcota</taxon>
        <taxon>Myxococcia</taxon>
        <taxon>Myxococcales</taxon>
        <taxon>Cystobacterineae</taxon>
        <taxon>Archangiaceae</taxon>
        <taxon>Archangium</taxon>
    </lineage>
</organism>
<dbReference type="KEGG" id="age:AA314_02456"/>
<gene>
    <name evidence="1" type="ORF">AA314_02456</name>
</gene>
<evidence type="ECO:0000313" key="2">
    <source>
        <dbReference type="Proteomes" id="UP000035579"/>
    </source>
</evidence>
<dbReference type="Proteomes" id="UP000035579">
    <property type="component" value="Chromosome"/>
</dbReference>